<organism evidence="5 6">
    <name type="scientific">Nocardioides panacis</name>
    <dbReference type="NCBI Taxonomy" id="2849501"/>
    <lineage>
        <taxon>Bacteria</taxon>
        <taxon>Bacillati</taxon>
        <taxon>Actinomycetota</taxon>
        <taxon>Actinomycetes</taxon>
        <taxon>Propionibacteriales</taxon>
        <taxon>Nocardioidaceae</taxon>
        <taxon>Nocardioides</taxon>
    </lineage>
</organism>
<evidence type="ECO:0000256" key="1">
    <source>
        <dbReference type="ARBA" id="ARBA00022729"/>
    </source>
</evidence>
<feature type="compositionally biased region" description="Low complexity" evidence="2">
    <location>
        <begin position="26"/>
        <end position="51"/>
    </location>
</feature>
<gene>
    <name evidence="5" type="ORF">KRR39_11380</name>
</gene>
<dbReference type="Proteomes" id="UP000683575">
    <property type="component" value="Chromosome"/>
</dbReference>
<name>A0A975Y275_9ACTN</name>
<dbReference type="KEGG" id="nps:KRR39_11380"/>
<feature type="region of interest" description="Disordered" evidence="2">
    <location>
        <begin position="26"/>
        <end position="58"/>
    </location>
</feature>
<reference evidence="5" key="1">
    <citation type="submission" date="2021-06" db="EMBL/GenBank/DDBJ databases">
        <title>Complete genome sequence of Nocardioides sp. G188.</title>
        <authorList>
            <person name="Im W.-T."/>
        </authorList>
    </citation>
    <scope>NUCLEOTIDE SEQUENCE</scope>
    <source>
        <strain evidence="5">G188</strain>
    </source>
</reference>
<feature type="chain" id="PRO_5038757604" evidence="3">
    <location>
        <begin position="26"/>
        <end position="431"/>
    </location>
</feature>
<dbReference type="EMBL" id="CP077062">
    <property type="protein sequence ID" value="QWZ10266.1"/>
    <property type="molecule type" value="Genomic_DNA"/>
</dbReference>
<feature type="signal peptide" evidence="3">
    <location>
        <begin position="1"/>
        <end position="25"/>
    </location>
</feature>
<protein>
    <submittedName>
        <fullName evidence="5">ABC transporter substrate-binding protein</fullName>
    </submittedName>
</protein>
<dbReference type="InterPro" id="IPR028081">
    <property type="entry name" value="Leu-bd"/>
</dbReference>
<evidence type="ECO:0000313" key="6">
    <source>
        <dbReference type="Proteomes" id="UP000683575"/>
    </source>
</evidence>
<evidence type="ECO:0000256" key="3">
    <source>
        <dbReference type="SAM" id="SignalP"/>
    </source>
</evidence>
<keyword evidence="6" id="KW-1185">Reference proteome</keyword>
<dbReference type="PANTHER" id="PTHR30483:SF6">
    <property type="entry name" value="PERIPLASMIC BINDING PROTEIN OF ABC TRANSPORTER FOR NATURAL AMINO ACIDS"/>
    <property type="match status" value="1"/>
</dbReference>
<evidence type="ECO:0000259" key="4">
    <source>
        <dbReference type="Pfam" id="PF13458"/>
    </source>
</evidence>
<dbReference type="AlphaFoldDB" id="A0A975Y275"/>
<dbReference type="PANTHER" id="PTHR30483">
    <property type="entry name" value="LEUCINE-SPECIFIC-BINDING PROTEIN"/>
    <property type="match status" value="1"/>
</dbReference>
<evidence type="ECO:0000256" key="2">
    <source>
        <dbReference type="SAM" id="MobiDB-lite"/>
    </source>
</evidence>
<dbReference type="Pfam" id="PF13458">
    <property type="entry name" value="Peripla_BP_6"/>
    <property type="match status" value="1"/>
</dbReference>
<keyword evidence="1 3" id="KW-0732">Signal</keyword>
<feature type="domain" description="Leucine-binding protein" evidence="4">
    <location>
        <begin position="56"/>
        <end position="360"/>
    </location>
</feature>
<dbReference type="InterPro" id="IPR051010">
    <property type="entry name" value="BCAA_transport"/>
</dbReference>
<dbReference type="CDD" id="cd06346">
    <property type="entry name" value="PBP1_ABC_ligand_binding-like"/>
    <property type="match status" value="1"/>
</dbReference>
<dbReference type="RefSeq" id="WP_216942112.1">
    <property type="nucleotide sequence ID" value="NZ_CP077062.1"/>
</dbReference>
<evidence type="ECO:0000313" key="5">
    <source>
        <dbReference type="EMBL" id="QWZ10266.1"/>
    </source>
</evidence>
<proteinExistence type="predicted"/>
<accession>A0A975Y275</accession>
<sequence>MIRPNRALRTAVVLATASLALTACGGSNSDSNSAGSSSSSSPSESSSAAPAKGDGTLTVGTLLPQTGDLAFLGPPEFAGVQTAIDDINSAGGVLGKDVVQVKADSGDGTPDIAGAQTDKLLDANADAIVGAASSSVSLSVIDKITGAGVVQFSPANTSPALDDAKTDPKNLYFRTAPSDVLQGAVMANTLIEDGRNNVAILARQDSYGELLAGQIDKGIKAGGGNVAVKKLYSADATNFTAEVNAVAATKPDAIVLVAFDETKKIIPQLIAKGVGPQDVPTYFVDGNTADYSADFPKGTLKGVKATYPGAELTSDFKDRMRKTDPKLKDFTYGPESYDATTLIALAAIEAKSDDPSTFAPDIIKVSKDGTECSTFKECSDLLNKGEDIDYQGVSGPCDLGDTGSPTKATIGIFSYDATNTYKNLKYVTGVI</sequence>
<dbReference type="PROSITE" id="PS51257">
    <property type="entry name" value="PROKAR_LIPOPROTEIN"/>
    <property type="match status" value="1"/>
</dbReference>